<dbReference type="SUPFAM" id="SSF53187">
    <property type="entry name" value="Zn-dependent exopeptidases"/>
    <property type="match status" value="1"/>
</dbReference>
<dbReference type="HOGENOM" id="CLU_014322_7_0_9"/>
<dbReference type="PANTHER" id="PTHR30404:SF0">
    <property type="entry name" value="N-ACETYLMURAMOYL-L-ALANINE AMIDASE AMIC"/>
    <property type="match status" value="1"/>
</dbReference>
<feature type="domain" description="MurNAc-LAA" evidence="3">
    <location>
        <begin position="123"/>
        <end position="235"/>
    </location>
</feature>
<evidence type="ECO:0000313" key="5">
    <source>
        <dbReference type="Proteomes" id="UP000007969"/>
    </source>
</evidence>
<name>B9DYH7_CLOK1</name>
<evidence type="ECO:0000256" key="2">
    <source>
        <dbReference type="SAM" id="Phobius"/>
    </source>
</evidence>
<dbReference type="Gene3D" id="3.40.630.40">
    <property type="entry name" value="Zn-dependent exopeptidases"/>
    <property type="match status" value="1"/>
</dbReference>
<dbReference type="InterPro" id="IPR050695">
    <property type="entry name" value="N-acetylmuramoyl_amidase_3"/>
</dbReference>
<dbReference type="SMART" id="SM00646">
    <property type="entry name" value="Ami_3"/>
    <property type="match status" value="1"/>
</dbReference>
<dbReference type="EMBL" id="AP009049">
    <property type="protein sequence ID" value="BAH05302.1"/>
    <property type="molecule type" value="Genomic_DNA"/>
</dbReference>
<dbReference type="GO" id="GO:0009253">
    <property type="term" value="P:peptidoglycan catabolic process"/>
    <property type="evidence" value="ECO:0007669"/>
    <property type="project" value="InterPro"/>
</dbReference>
<reference evidence="5" key="1">
    <citation type="submission" date="2005-09" db="EMBL/GenBank/DDBJ databases">
        <title>Complete genome sequence of Clostridium kluyveri and comparative genomics of Clostridia species.</title>
        <authorList>
            <person name="Inui M."/>
            <person name="Nonaka H."/>
            <person name="Shinoda Y."/>
            <person name="Ikenaga Y."/>
            <person name="Abe M."/>
            <person name="Naito K."/>
            <person name="Vertes A.A."/>
            <person name="Yukawa H."/>
        </authorList>
    </citation>
    <scope>NUCLEOTIDE SEQUENCE [LARGE SCALE GENOMIC DNA]</scope>
    <source>
        <strain evidence="5">NBRC 12016</strain>
    </source>
</reference>
<keyword evidence="2" id="KW-0812">Transmembrane</keyword>
<dbReference type="PANTHER" id="PTHR30404">
    <property type="entry name" value="N-ACETYLMURAMOYL-L-ALANINE AMIDASE"/>
    <property type="match status" value="1"/>
</dbReference>
<dbReference type="GO" id="GO:0008745">
    <property type="term" value="F:N-acetylmuramoyl-L-alanine amidase activity"/>
    <property type="evidence" value="ECO:0007669"/>
    <property type="project" value="InterPro"/>
</dbReference>
<gene>
    <name evidence="4" type="ordered locus">CKR_0251</name>
</gene>
<evidence type="ECO:0000256" key="1">
    <source>
        <dbReference type="ARBA" id="ARBA00022801"/>
    </source>
</evidence>
<evidence type="ECO:0000259" key="3">
    <source>
        <dbReference type="SMART" id="SM00646"/>
    </source>
</evidence>
<dbReference type="NCBIfam" id="TIGR02883">
    <property type="entry name" value="spore_cwlD"/>
    <property type="match status" value="1"/>
</dbReference>
<feature type="transmembrane region" description="Helical" evidence="2">
    <location>
        <begin position="9"/>
        <end position="30"/>
    </location>
</feature>
<dbReference type="InterPro" id="IPR002508">
    <property type="entry name" value="MurNAc-LAA_cat"/>
</dbReference>
<dbReference type="Pfam" id="PF01520">
    <property type="entry name" value="Amidase_3"/>
    <property type="match status" value="1"/>
</dbReference>
<keyword evidence="2" id="KW-1133">Transmembrane helix</keyword>
<sequence>MSFLKVKNIGFVFTVTLTLIFIFILNNIYIPLGLSSNNIVKAVEKESITVLLDPGHGGIDSGAVSKDGIMEKDINLKISNKLKDKLLGKGYKVVMTRYEDKGLYTDCGRIRKKKIEDLDNRCKLKEDSKCNMFISIHLNMFPQSKYYGAQVWYSKNENSRRFAGILQKNLVNDLDNSNNRKEKAAFDSYKVLRCKDSMPSVLIECGFLSNTEEKNKLLKDEYQDKIAECIKKSINEYYSLN</sequence>
<dbReference type="GO" id="GO:0030288">
    <property type="term" value="C:outer membrane-bounded periplasmic space"/>
    <property type="evidence" value="ECO:0007669"/>
    <property type="project" value="TreeGrafter"/>
</dbReference>
<keyword evidence="2" id="KW-0472">Membrane</keyword>
<protein>
    <recommendedName>
        <fullName evidence="3">MurNAc-LAA domain-containing protein</fullName>
    </recommendedName>
</protein>
<dbReference type="KEGG" id="ckr:CKR_0251"/>
<proteinExistence type="predicted"/>
<organism evidence="4 5">
    <name type="scientific">Clostridium kluyveri (strain NBRC 12016)</name>
    <dbReference type="NCBI Taxonomy" id="583346"/>
    <lineage>
        <taxon>Bacteria</taxon>
        <taxon>Bacillati</taxon>
        <taxon>Bacillota</taxon>
        <taxon>Clostridia</taxon>
        <taxon>Eubacteriales</taxon>
        <taxon>Clostridiaceae</taxon>
        <taxon>Clostridium</taxon>
    </lineage>
</organism>
<evidence type="ECO:0000313" key="4">
    <source>
        <dbReference type="EMBL" id="BAH05302.1"/>
    </source>
</evidence>
<dbReference type="CDD" id="cd02696">
    <property type="entry name" value="MurNAc-LAA"/>
    <property type="match status" value="1"/>
</dbReference>
<dbReference type="AlphaFoldDB" id="B9DYH7"/>
<accession>B9DYH7</accession>
<keyword evidence="1" id="KW-0378">Hydrolase</keyword>
<dbReference type="InterPro" id="IPR014234">
    <property type="entry name" value="Spore_CwlD"/>
</dbReference>
<dbReference type="Proteomes" id="UP000007969">
    <property type="component" value="Chromosome"/>
</dbReference>